<reference evidence="9" key="1">
    <citation type="submission" date="2013-07" db="EMBL/GenBank/DDBJ databases">
        <title>The genome of Eucalyptus grandis.</title>
        <authorList>
            <person name="Schmutz J."/>
            <person name="Hayes R."/>
            <person name="Myburg A."/>
            <person name="Tuskan G."/>
            <person name="Grattapaglia D."/>
            <person name="Rokhsar D.S."/>
        </authorList>
    </citation>
    <scope>NUCLEOTIDE SEQUENCE</scope>
    <source>
        <tissue evidence="9">Leaf extractions</tissue>
    </source>
</reference>
<evidence type="ECO:0000256" key="6">
    <source>
        <dbReference type="ARBA" id="ARBA00023002"/>
    </source>
</evidence>
<dbReference type="InterPro" id="IPR002579">
    <property type="entry name" value="Met_Sox_Rdtase_MsrB_dom"/>
</dbReference>
<evidence type="ECO:0000256" key="1">
    <source>
        <dbReference type="ARBA" id="ARBA00001947"/>
    </source>
</evidence>
<keyword evidence="3" id="KW-0479">Metal-binding</keyword>
<evidence type="ECO:0000256" key="2">
    <source>
        <dbReference type="ARBA" id="ARBA00007174"/>
    </source>
</evidence>
<proteinExistence type="inferred from homology"/>
<evidence type="ECO:0000259" key="8">
    <source>
        <dbReference type="PROSITE" id="PS51790"/>
    </source>
</evidence>
<gene>
    <name evidence="9" type="ORF">EUGRSUZ_G01100</name>
</gene>
<keyword evidence="4" id="KW-0862">Zinc</keyword>
<name>A0A059BC86_EUCGR</name>
<keyword evidence="6" id="KW-0560">Oxidoreductase</keyword>
<accession>A0A059BC86</accession>
<dbReference type="InterPro" id="IPR028427">
    <property type="entry name" value="Met_Sox_Rdtase_MsrB"/>
</dbReference>
<dbReference type="GO" id="GO:0034599">
    <property type="term" value="P:cellular response to oxidative stress"/>
    <property type="evidence" value="ECO:0000318"/>
    <property type="project" value="GO_Central"/>
</dbReference>
<sequence>LTFATFKASQRTTATQEASRLVLGAEFPHAIELLLELVAPPCGSRSTCATSREYPGTGEYGKYFEEGVYNCVGCGTPLYQSTTKFNSGCGWPAFYEGLPGAITSTAD</sequence>
<dbReference type="Pfam" id="PF01641">
    <property type="entry name" value="SelR"/>
    <property type="match status" value="1"/>
</dbReference>
<dbReference type="Gramene" id="KCW63466">
    <property type="protein sequence ID" value="KCW63466"/>
    <property type="gene ID" value="EUGRSUZ_G01100"/>
</dbReference>
<dbReference type="EMBL" id="KK198759">
    <property type="protein sequence ID" value="KCW63466.1"/>
    <property type="molecule type" value="Genomic_DNA"/>
</dbReference>
<feature type="non-terminal residue" evidence="9">
    <location>
        <position position="1"/>
    </location>
</feature>
<dbReference type="PANTHER" id="PTHR46081:SF8">
    <property type="entry name" value="PEPTIDE METHIONINE SULFOXIDE REDUCTASE 2"/>
    <property type="match status" value="1"/>
</dbReference>
<dbReference type="InParanoid" id="A0A059BC86"/>
<dbReference type="GO" id="GO:0033743">
    <property type="term" value="F:peptide-methionine (R)-S-oxide reductase activity"/>
    <property type="evidence" value="ECO:0000318"/>
    <property type="project" value="GO_Central"/>
</dbReference>
<dbReference type="PANTHER" id="PTHR46081">
    <property type="entry name" value="PEPTIDE METHIONINE SULFOXIDE REDUCTASE 2"/>
    <property type="match status" value="1"/>
</dbReference>
<dbReference type="InterPro" id="IPR011057">
    <property type="entry name" value="Mss4-like_sf"/>
</dbReference>
<evidence type="ECO:0000313" key="9">
    <source>
        <dbReference type="EMBL" id="KCW63466.1"/>
    </source>
</evidence>
<evidence type="ECO:0000256" key="4">
    <source>
        <dbReference type="ARBA" id="ARBA00022833"/>
    </source>
</evidence>
<evidence type="ECO:0000256" key="3">
    <source>
        <dbReference type="ARBA" id="ARBA00022723"/>
    </source>
</evidence>
<feature type="domain" description="MsrB" evidence="8">
    <location>
        <begin position="32"/>
        <end position="107"/>
    </location>
</feature>
<dbReference type="GO" id="GO:0005737">
    <property type="term" value="C:cytoplasm"/>
    <property type="evidence" value="ECO:0000318"/>
    <property type="project" value="GO_Central"/>
</dbReference>
<dbReference type="SUPFAM" id="SSF51316">
    <property type="entry name" value="Mss4-like"/>
    <property type="match status" value="1"/>
</dbReference>
<dbReference type="Gene3D" id="2.170.150.20">
    <property type="entry name" value="Peptide methionine sulfoxide reductase"/>
    <property type="match status" value="1"/>
</dbReference>
<organism evidence="9">
    <name type="scientific">Eucalyptus grandis</name>
    <name type="common">Flooded gum</name>
    <dbReference type="NCBI Taxonomy" id="71139"/>
    <lineage>
        <taxon>Eukaryota</taxon>
        <taxon>Viridiplantae</taxon>
        <taxon>Streptophyta</taxon>
        <taxon>Embryophyta</taxon>
        <taxon>Tracheophyta</taxon>
        <taxon>Spermatophyta</taxon>
        <taxon>Magnoliopsida</taxon>
        <taxon>eudicotyledons</taxon>
        <taxon>Gunneridae</taxon>
        <taxon>Pentapetalae</taxon>
        <taxon>rosids</taxon>
        <taxon>malvids</taxon>
        <taxon>Myrtales</taxon>
        <taxon>Myrtaceae</taxon>
        <taxon>Myrtoideae</taxon>
        <taxon>Eucalypteae</taxon>
        <taxon>Eucalyptus</taxon>
    </lineage>
</organism>
<dbReference type="PROSITE" id="PS51790">
    <property type="entry name" value="MSRB"/>
    <property type="match status" value="1"/>
</dbReference>
<comment type="cofactor">
    <cofactor evidence="1">
        <name>Zn(2+)</name>
        <dbReference type="ChEBI" id="CHEBI:29105"/>
    </cofactor>
</comment>
<keyword evidence="7" id="KW-0676">Redox-active center</keyword>
<dbReference type="GO" id="GO:0046872">
    <property type="term" value="F:metal ion binding"/>
    <property type="evidence" value="ECO:0007669"/>
    <property type="project" value="UniProtKB-KW"/>
</dbReference>
<protein>
    <recommendedName>
        <fullName evidence="8">MsrB domain-containing protein</fullName>
    </recommendedName>
</protein>
<dbReference type="GO" id="GO:0030091">
    <property type="term" value="P:protein repair"/>
    <property type="evidence" value="ECO:0007669"/>
    <property type="project" value="InterPro"/>
</dbReference>
<keyword evidence="5" id="KW-0249">Electron transport</keyword>
<comment type="similarity">
    <text evidence="2">Belongs to the MsrB Met sulfoxide reductase family.</text>
</comment>
<dbReference type="AlphaFoldDB" id="A0A059BC86"/>
<evidence type="ECO:0000256" key="7">
    <source>
        <dbReference type="ARBA" id="ARBA00023284"/>
    </source>
</evidence>
<evidence type="ECO:0000256" key="5">
    <source>
        <dbReference type="ARBA" id="ARBA00022982"/>
    </source>
</evidence>
<keyword evidence="5" id="KW-0813">Transport</keyword>